<organism evidence="1 2">
    <name type="scientific">Leptospira interrogans serovar Icterohaemorrhagiae str. Verdun HP</name>
    <dbReference type="NCBI Taxonomy" id="1049910"/>
    <lineage>
        <taxon>Bacteria</taxon>
        <taxon>Pseudomonadati</taxon>
        <taxon>Spirochaetota</taxon>
        <taxon>Spirochaetia</taxon>
        <taxon>Leptospirales</taxon>
        <taxon>Leptospiraceae</taxon>
        <taxon>Leptospira</taxon>
    </lineage>
</organism>
<gene>
    <name evidence="1" type="ORF">LEP1GSC116_0095</name>
</gene>
<dbReference type="Proteomes" id="UP000012092">
    <property type="component" value="Unassembled WGS sequence"/>
</dbReference>
<comment type="caution">
    <text evidence="1">The sequence shown here is derived from an EMBL/GenBank/DDBJ whole genome shotgun (WGS) entry which is preliminary data.</text>
</comment>
<name>M6REM5_LEPIR</name>
<evidence type="ECO:0000313" key="1">
    <source>
        <dbReference type="EMBL" id="EMO03024.1"/>
    </source>
</evidence>
<accession>M6REM5</accession>
<dbReference type="EMBL" id="AHNZ02000931">
    <property type="protein sequence ID" value="EMO03024.1"/>
    <property type="molecule type" value="Genomic_DNA"/>
</dbReference>
<dbReference type="AlphaFoldDB" id="M6REM5"/>
<sequence length="64" mass="7401">MTSVLSTNHHDLVSDYLGLSYDTGQIVSIEKFISEYNRSSHGIATPLDNEFVQRRQEMDELKRK</sequence>
<reference evidence="1 2" key="1">
    <citation type="submission" date="2013-01" db="EMBL/GenBank/DDBJ databases">
        <authorList>
            <person name="Harkins D.M."/>
            <person name="Durkin A.S."/>
            <person name="Brinkac L.M."/>
            <person name="Haft D.H."/>
            <person name="Selengut J.D."/>
            <person name="Sanka R."/>
            <person name="DePew J."/>
            <person name="Purushe J."/>
            <person name="Picardeau M."/>
            <person name="Werts C."/>
            <person name="Goarant C."/>
            <person name="Vinetz J.M."/>
            <person name="Sutton G.G."/>
            <person name="Nierman W.C."/>
            <person name="Fouts D.E."/>
        </authorList>
    </citation>
    <scope>NUCLEOTIDE SEQUENCE [LARGE SCALE GENOMIC DNA]</scope>
    <source>
        <strain evidence="1 2">Verdun HP</strain>
    </source>
</reference>
<protein>
    <submittedName>
        <fullName evidence="1">Uncharacterized protein</fullName>
    </submittedName>
</protein>
<proteinExistence type="predicted"/>
<evidence type="ECO:0000313" key="2">
    <source>
        <dbReference type="Proteomes" id="UP000012092"/>
    </source>
</evidence>